<dbReference type="EMBL" id="AZTB01000034">
    <property type="protein sequence ID" value="KGG80227.1"/>
    <property type="molecule type" value="Genomic_DNA"/>
</dbReference>
<dbReference type="STRING" id="1156417.Y919_07455"/>
<name>A0A096BH67_9FIRM</name>
<dbReference type="GO" id="GO:0043456">
    <property type="term" value="P:regulation of pentose-phosphate shunt"/>
    <property type="evidence" value="ECO:0007669"/>
    <property type="project" value="TreeGrafter"/>
</dbReference>
<dbReference type="GO" id="GO:0045820">
    <property type="term" value="P:negative regulation of glycolytic process"/>
    <property type="evidence" value="ECO:0007669"/>
    <property type="project" value="TreeGrafter"/>
</dbReference>
<evidence type="ECO:0000256" key="3">
    <source>
        <dbReference type="PIRSR" id="PIRSR613078-1"/>
    </source>
</evidence>
<evidence type="ECO:0000313" key="5">
    <source>
        <dbReference type="EMBL" id="KGG80227.1"/>
    </source>
</evidence>
<evidence type="ECO:0000256" key="4">
    <source>
        <dbReference type="PIRSR" id="PIRSR613078-2"/>
    </source>
</evidence>
<dbReference type="EC" id="3.1.3.73" evidence="2"/>
<dbReference type="SUPFAM" id="SSF53254">
    <property type="entry name" value="Phosphoglycerate mutase-like"/>
    <property type="match status" value="1"/>
</dbReference>
<dbReference type="NCBIfam" id="TIGR03162">
    <property type="entry name" value="ribazole_cobC"/>
    <property type="match status" value="1"/>
</dbReference>
<dbReference type="Gene3D" id="3.40.50.1240">
    <property type="entry name" value="Phosphoglycerate mutase-like"/>
    <property type="match status" value="1"/>
</dbReference>
<dbReference type="Proteomes" id="UP000029622">
    <property type="component" value="Unassembled WGS sequence"/>
</dbReference>
<dbReference type="GO" id="GO:0043755">
    <property type="term" value="F:alpha-ribazole phosphatase activity"/>
    <property type="evidence" value="ECO:0007669"/>
    <property type="project" value="UniProtKB-UniRule"/>
</dbReference>
<keyword evidence="1" id="KW-0378">Hydrolase</keyword>
<feature type="active site" description="Tele-phosphohistidine intermediate" evidence="3">
    <location>
        <position position="9"/>
    </location>
</feature>
<dbReference type="PROSITE" id="PS00175">
    <property type="entry name" value="PG_MUTASE"/>
    <property type="match status" value="1"/>
</dbReference>
<dbReference type="InterPro" id="IPR013078">
    <property type="entry name" value="His_Pase_superF_clade-1"/>
</dbReference>
<dbReference type="InterPro" id="IPR029033">
    <property type="entry name" value="His_PPase_superfam"/>
</dbReference>
<dbReference type="PANTHER" id="PTHR46517:SF1">
    <property type="entry name" value="FRUCTOSE-2,6-BISPHOSPHATASE TIGAR"/>
    <property type="match status" value="1"/>
</dbReference>
<dbReference type="PANTHER" id="PTHR46517">
    <property type="entry name" value="FRUCTOSE-2,6-BISPHOSPHATASE TIGAR"/>
    <property type="match status" value="1"/>
</dbReference>
<dbReference type="InterPro" id="IPR017578">
    <property type="entry name" value="Ribazole_CobC"/>
</dbReference>
<evidence type="ECO:0000256" key="1">
    <source>
        <dbReference type="ARBA" id="ARBA00022801"/>
    </source>
</evidence>
<dbReference type="PIRSF" id="PIRSF000709">
    <property type="entry name" value="6PFK_2-Ptase"/>
    <property type="match status" value="1"/>
</dbReference>
<feature type="binding site" evidence="4">
    <location>
        <position position="58"/>
    </location>
    <ligand>
        <name>substrate</name>
    </ligand>
</feature>
<accession>A0A096BH67</accession>
<evidence type="ECO:0000313" key="6">
    <source>
        <dbReference type="Proteomes" id="UP000029622"/>
    </source>
</evidence>
<dbReference type="CDD" id="cd07067">
    <property type="entry name" value="HP_PGM_like"/>
    <property type="match status" value="1"/>
</dbReference>
<dbReference type="InterPro" id="IPR051695">
    <property type="entry name" value="Phosphoglycerate_Mutase"/>
</dbReference>
<dbReference type="Pfam" id="PF00300">
    <property type="entry name" value="His_Phos_1"/>
    <property type="match status" value="1"/>
</dbReference>
<sequence length="193" mass="22540">MLKLILVRHGETKANVDKLYSGWTDFPLTDRGKEQVKNLLEILSRENIDVIYSSPLSRTLVTAEIISKHIGKKIYVNEKLKEMNFGIFEGKTYKEISKTYHLEWEKWISDNIKYRIPNGESLMDMYNRVTQFIDELKDKDGTFLLVTHAGVIRIVITYLLNLNIDEMWHFKILPGGLVEILYENDFGVLTKLI</sequence>
<comment type="caution">
    <text evidence="5">The sequence shown here is derived from an EMBL/GenBank/DDBJ whole genome shotgun (WGS) entry which is preliminary data.</text>
</comment>
<dbReference type="SMART" id="SM00855">
    <property type="entry name" value="PGAM"/>
    <property type="match status" value="1"/>
</dbReference>
<dbReference type="InterPro" id="IPR001345">
    <property type="entry name" value="PG/BPGM_mutase_AS"/>
</dbReference>
<gene>
    <name evidence="5" type="ORF">Y919_07455</name>
</gene>
<dbReference type="GO" id="GO:0009236">
    <property type="term" value="P:cobalamin biosynthetic process"/>
    <property type="evidence" value="ECO:0007669"/>
    <property type="project" value="UniProtKB-UniRule"/>
</dbReference>
<dbReference type="GO" id="GO:0005829">
    <property type="term" value="C:cytosol"/>
    <property type="evidence" value="ECO:0007669"/>
    <property type="project" value="TreeGrafter"/>
</dbReference>
<evidence type="ECO:0000256" key="2">
    <source>
        <dbReference type="NCBIfam" id="TIGR03162"/>
    </source>
</evidence>
<organism evidence="5 6">
    <name type="scientific">Caloranaerobacter azorensis H53214</name>
    <dbReference type="NCBI Taxonomy" id="1156417"/>
    <lineage>
        <taxon>Bacteria</taxon>
        <taxon>Bacillati</taxon>
        <taxon>Bacillota</taxon>
        <taxon>Tissierellia</taxon>
        <taxon>Tissierellales</taxon>
        <taxon>Thermohalobacteraceae</taxon>
        <taxon>Caloranaerobacter</taxon>
    </lineage>
</organism>
<dbReference type="AlphaFoldDB" id="A0A096BH67"/>
<feature type="binding site" evidence="4">
    <location>
        <begin position="8"/>
        <end position="15"/>
    </location>
    <ligand>
        <name>substrate</name>
    </ligand>
</feature>
<reference evidence="5 6" key="1">
    <citation type="submission" date="2013-12" db="EMBL/GenBank/DDBJ databases">
        <title>Draft genome sequence of Caloranaerobacter sp. H53214.</title>
        <authorList>
            <person name="Jiang L.J."/>
            <person name="Shao Z.Z."/>
            <person name="Long M.N."/>
        </authorList>
    </citation>
    <scope>NUCLEOTIDE SEQUENCE [LARGE SCALE GENOMIC DNA]</scope>
    <source>
        <strain evidence="5 6">H53214</strain>
    </source>
</reference>
<dbReference type="GO" id="GO:0004331">
    <property type="term" value="F:fructose-2,6-bisphosphate 2-phosphatase activity"/>
    <property type="evidence" value="ECO:0007669"/>
    <property type="project" value="TreeGrafter"/>
</dbReference>
<protein>
    <recommendedName>
        <fullName evidence="2">Alpha-ribazole phosphatase</fullName>
        <ecNumber evidence="2">3.1.3.73</ecNumber>
    </recommendedName>
</protein>
<proteinExistence type="predicted"/>
<feature type="active site" description="Proton donor/acceptor" evidence="3">
    <location>
        <position position="82"/>
    </location>
</feature>